<dbReference type="EMBL" id="LR828253">
    <property type="protein sequence ID" value="CAD0298556.1"/>
    <property type="molecule type" value="Genomic_DNA"/>
</dbReference>
<proteinExistence type="predicted"/>
<gene>
    <name evidence="1" type="ORF">CFBP8129_00820</name>
</gene>
<evidence type="ECO:0000313" key="1">
    <source>
        <dbReference type="EMBL" id="CAD0298556.1"/>
    </source>
</evidence>
<evidence type="ECO:0008006" key="2">
    <source>
        <dbReference type="Google" id="ProtNLM"/>
    </source>
</evidence>
<dbReference type="SUPFAM" id="SSF81301">
    <property type="entry name" value="Nucleotidyltransferase"/>
    <property type="match status" value="1"/>
</dbReference>
<dbReference type="EMBL" id="LR828253">
    <property type="protein sequence ID" value="CAD0298561.1"/>
    <property type="molecule type" value="Genomic_DNA"/>
</dbReference>
<reference evidence="1" key="1">
    <citation type="submission" date="2020-07" db="EMBL/GenBank/DDBJ databases">
        <authorList>
            <person name="Pothier F. J."/>
        </authorList>
    </citation>
    <scope>NUCLEOTIDE SEQUENCE</scope>
    <source>
        <strain evidence="1">CFBP 8129</strain>
    </source>
</reference>
<dbReference type="InterPro" id="IPR043519">
    <property type="entry name" value="NT_sf"/>
</dbReference>
<sequence length="107" mass="11842">MGRAKRDSQTELKSAQEVASFILRTCASLRHFEPYMFGSSLSGIGSDFDILIIGPNHAPLSELKAEMRMAAQALPLDVLYMLPEEQHETSFINLQGCVSLHVIASLY</sequence>
<dbReference type="AlphaFoldDB" id="A0A6V7B8F3"/>
<protein>
    <recommendedName>
        <fullName evidence="2">Polymerase nucleotidyl transferase domain-containing protein</fullName>
    </recommendedName>
</protein>
<accession>A0A6V7B8F3</accession>
<name>A0A6V7B8F3_9XANT</name>
<organism evidence="1">
    <name type="scientific">Xanthomonas hortorum pv. gardneri</name>
    <dbReference type="NCBI Taxonomy" id="2754056"/>
    <lineage>
        <taxon>Bacteria</taxon>
        <taxon>Pseudomonadati</taxon>
        <taxon>Pseudomonadota</taxon>
        <taxon>Gammaproteobacteria</taxon>
        <taxon>Lysobacterales</taxon>
        <taxon>Lysobacteraceae</taxon>
        <taxon>Xanthomonas</taxon>
    </lineage>
</organism>